<dbReference type="AlphaFoldDB" id="A0AAU9VTE1"/>
<dbReference type="GO" id="GO:0016020">
    <property type="term" value="C:membrane"/>
    <property type="evidence" value="ECO:0007669"/>
    <property type="project" value="UniProtKB-SubCell"/>
</dbReference>
<organism evidence="7 8">
    <name type="scientific">Pocillopora meandrina</name>
    <dbReference type="NCBI Taxonomy" id="46732"/>
    <lineage>
        <taxon>Eukaryota</taxon>
        <taxon>Metazoa</taxon>
        <taxon>Cnidaria</taxon>
        <taxon>Anthozoa</taxon>
        <taxon>Hexacorallia</taxon>
        <taxon>Scleractinia</taxon>
        <taxon>Astrocoeniina</taxon>
        <taxon>Pocilloporidae</taxon>
        <taxon>Pocillopora</taxon>
    </lineage>
</organism>
<sequence length="439" mass="49637">MSNNYDITTPEVANSGGINSSVVILNEFRERSKDGGDVANISTTAATNGAAQRRKICLIAKLQCLFFTMKIFGLLYEEYNTHHPSNIVRGRWICTLMKRVYQFFVLLVLWFNVGRVFASFWLDEKLLSTDYSQAAAVLLWSLQTALQASICVYTMQITSKKSPLKSLLLYWNSQPNFDELVVEPLMVQCVTRTLIITYLFMAINAVFYGLVLFYPSESMLYLARAFLSPFPLDNMTLKILFFVISAYCTAVWVLPFAIFTAVCLTLIHQCRSLRKTLRLTASASEVRRVKTLRQQHSSLCGSVRKVDDLFKFVTLVVYVTNIPLVCFLFYRLIFVKNNDATTYVIMSFWSLVVLFAMVSVSFLGAHLNSKIHSFTEVVQKVQIANVDLDTHTELMLFVAKLNGDPVAITAGGLVPITKPLIVTVTGVVITYFTLLYQLE</sequence>
<proteinExistence type="predicted"/>
<feature type="transmembrane region" description="Helical" evidence="6">
    <location>
        <begin position="340"/>
        <end position="363"/>
    </location>
</feature>
<keyword evidence="5" id="KW-0675">Receptor</keyword>
<evidence type="ECO:0000313" key="8">
    <source>
        <dbReference type="Proteomes" id="UP001159428"/>
    </source>
</evidence>
<keyword evidence="4 6" id="KW-0472">Membrane</keyword>
<evidence type="ECO:0000256" key="4">
    <source>
        <dbReference type="ARBA" id="ARBA00023136"/>
    </source>
</evidence>
<evidence type="ECO:0008006" key="9">
    <source>
        <dbReference type="Google" id="ProtNLM"/>
    </source>
</evidence>
<feature type="transmembrane region" description="Helical" evidence="6">
    <location>
        <begin position="100"/>
        <end position="122"/>
    </location>
</feature>
<feature type="transmembrane region" description="Helical" evidence="6">
    <location>
        <begin position="420"/>
        <end position="438"/>
    </location>
</feature>
<dbReference type="PANTHER" id="PTHR21421:SF29">
    <property type="entry name" value="GUSTATORY RECEPTOR 5A FOR TREHALOSE-RELATED"/>
    <property type="match status" value="1"/>
</dbReference>
<feature type="transmembrane region" description="Helical" evidence="6">
    <location>
        <begin position="195"/>
        <end position="214"/>
    </location>
</feature>
<evidence type="ECO:0000313" key="7">
    <source>
        <dbReference type="EMBL" id="CAH3035915.1"/>
    </source>
</evidence>
<keyword evidence="8" id="KW-1185">Reference proteome</keyword>
<protein>
    <recommendedName>
        <fullName evidence="9">Gustatory receptor</fullName>
    </recommendedName>
</protein>
<dbReference type="Proteomes" id="UP001159428">
    <property type="component" value="Unassembled WGS sequence"/>
</dbReference>
<dbReference type="InterPro" id="IPR013604">
    <property type="entry name" value="7TM_chemorcpt"/>
</dbReference>
<reference evidence="7 8" key="1">
    <citation type="submission" date="2022-05" db="EMBL/GenBank/DDBJ databases">
        <authorList>
            <consortium name="Genoscope - CEA"/>
            <person name="William W."/>
        </authorList>
    </citation>
    <scope>NUCLEOTIDE SEQUENCE [LARGE SCALE GENOMIC DNA]</scope>
</reference>
<dbReference type="GO" id="GO:0050909">
    <property type="term" value="P:sensory perception of taste"/>
    <property type="evidence" value="ECO:0007669"/>
    <property type="project" value="InterPro"/>
</dbReference>
<feature type="transmembrane region" description="Helical" evidence="6">
    <location>
        <begin position="312"/>
        <end position="334"/>
    </location>
</feature>
<evidence type="ECO:0000256" key="6">
    <source>
        <dbReference type="SAM" id="Phobius"/>
    </source>
</evidence>
<feature type="transmembrane region" description="Helical" evidence="6">
    <location>
        <begin position="239"/>
        <end position="267"/>
    </location>
</feature>
<evidence type="ECO:0000256" key="5">
    <source>
        <dbReference type="ARBA" id="ARBA00023170"/>
    </source>
</evidence>
<gene>
    <name evidence="7" type="ORF">PMEA_00016552</name>
</gene>
<evidence type="ECO:0000256" key="2">
    <source>
        <dbReference type="ARBA" id="ARBA00022692"/>
    </source>
</evidence>
<dbReference type="GO" id="GO:0051606">
    <property type="term" value="P:detection of stimulus"/>
    <property type="evidence" value="ECO:0007669"/>
    <property type="project" value="UniProtKB-ARBA"/>
</dbReference>
<dbReference type="EMBL" id="CALNXJ010000003">
    <property type="protein sequence ID" value="CAH3035915.1"/>
    <property type="molecule type" value="Genomic_DNA"/>
</dbReference>
<dbReference type="PANTHER" id="PTHR21421">
    <property type="entry name" value="GUSTATORY RECEPTOR"/>
    <property type="match status" value="1"/>
</dbReference>
<evidence type="ECO:0000256" key="3">
    <source>
        <dbReference type="ARBA" id="ARBA00022989"/>
    </source>
</evidence>
<keyword evidence="2 6" id="KW-0812">Transmembrane</keyword>
<dbReference type="GO" id="GO:0038023">
    <property type="term" value="F:signaling receptor activity"/>
    <property type="evidence" value="ECO:0007669"/>
    <property type="project" value="UniProtKB-ARBA"/>
</dbReference>
<comment type="subcellular location">
    <subcellularLocation>
        <location evidence="1">Membrane</location>
        <topology evidence="1">Multi-pass membrane protein</topology>
    </subcellularLocation>
</comment>
<keyword evidence="3 6" id="KW-1133">Transmembrane helix</keyword>
<evidence type="ECO:0000256" key="1">
    <source>
        <dbReference type="ARBA" id="ARBA00004141"/>
    </source>
</evidence>
<accession>A0AAU9VTE1</accession>
<dbReference type="Pfam" id="PF08395">
    <property type="entry name" value="7tm_7"/>
    <property type="match status" value="1"/>
</dbReference>
<name>A0AAU9VTE1_9CNID</name>
<comment type="caution">
    <text evidence="7">The sequence shown here is derived from an EMBL/GenBank/DDBJ whole genome shotgun (WGS) entry which is preliminary data.</text>
</comment>